<dbReference type="InterPro" id="IPR024528">
    <property type="entry name" value="ThrE_2"/>
</dbReference>
<dbReference type="Pfam" id="PF06738">
    <property type="entry name" value="ThrE"/>
    <property type="match status" value="1"/>
</dbReference>
<dbReference type="InterPro" id="IPR050539">
    <property type="entry name" value="ThrE_Dicarb/AminoAcid_Exp"/>
</dbReference>
<evidence type="ECO:0000313" key="1">
    <source>
        <dbReference type="EMBL" id="MFC1411933.1"/>
    </source>
</evidence>
<dbReference type="InterPro" id="IPR010619">
    <property type="entry name" value="ThrE-like_N"/>
</dbReference>
<dbReference type="EMBL" id="JBHEZX010000009">
    <property type="protein sequence ID" value="MFC1411933.1"/>
    <property type="molecule type" value="Genomic_DNA"/>
</dbReference>
<organism evidence="1 2">
    <name type="scientific">Streptacidiphilus alkalitolerans</name>
    <dbReference type="NCBI Taxonomy" id="3342712"/>
    <lineage>
        <taxon>Bacteria</taxon>
        <taxon>Bacillati</taxon>
        <taxon>Actinomycetota</taxon>
        <taxon>Actinomycetes</taxon>
        <taxon>Kitasatosporales</taxon>
        <taxon>Streptomycetaceae</taxon>
        <taxon>Streptacidiphilus</taxon>
    </lineage>
</organism>
<comment type="caution">
    <text evidence="1">The sequence shown here is derived from an EMBL/GenBank/DDBJ whole genome shotgun (WGS) entry which is preliminary data.</text>
</comment>
<reference evidence="1 2" key="1">
    <citation type="submission" date="2024-09" db="EMBL/GenBank/DDBJ databases">
        <authorList>
            <person name="Lee S.D."/>
        </authorList>
    </citation>
    <scope>NUCLEOTIDE SEQUENCE [LARGE SCALE GENOMIC DNA]</scope>
    <source>
        <strain evidence="1 2">N1-1</strain>
    </source>
</reference>
<dbReference type="PANTHER" id="PTHR34390">
    <property type="entry name" value="UPF0442 PROTEIN YJJB-RELATED"/>
    <property type="match status" value="1"/>
</dbReference>
<evidence type="ECO:0000313" key="2">
    <source>
        <dbReference type="Proteomes" id="UP001592582"/>
    </source>
</evidence>
<sequence>MADGEVAAGEVLDLVARLAGLLVAGGYEGTLRAEERLTAVAAAYGARVEASVSAESAVVSIGGATRVLAHAPEIPQLDRVSALKPWLARVTAGQLPVRQARAQLEAIAASPPPYPPWLRVAGVVLFSVGFGVSIQPTWQEAWITALLGLAVGLIQAGVQRSRRPGWLAPLCASTVVGTVVLTASHQGWVHGGTIALMIPALFVFIPGDAITMAMLELSAGRYTPGAARMAQSLAALGTLAFGPVLAAAALGLDQSEIFDQPVAPTLGPVAGWLGWAVFTVGVMLVFGMRTRDLPWALALALGTYGVQLLTVRTLGSLAGTFLAAAAMAAASLLLGRRPRTPPPYVLYLAAFFVLTPGSHGLRGLDAWLGGHPVQGLHDLAQMFALLAAIALGMLTAACVLPTARPGARRSWG</sequence>
<dbReference type="Proteomes" id="UP001592582">
    <property type="component" value="Unassembled WGS sequence"/>
</dbReference>
<keyword evidence="2" id="KW-1185">Reference proteome</keyword>
<name>A0ABV6VDZ5_9ACTN</name>
<accession>A0ABV6VDZ5</accession>
<gene>
    <name evidence="1" type="ORF">ACEZDG_21955</name>
</gene>
<protein>
    <submittedName>
        <fullName evidence="1">Threonine/serine exporter ThrE family protein</fullName>
    </submittedName>
</protein>
<dbReference type="Pfam" id="PF12821">
    <property type="entry name" value="ThrE_2"/>
    <property type="match status" value="1"/>
</dbReference>
<proteinExistence type="predicted"/>